<name>A0A4V3WKW4_CAMSN</name>
<evidence type="ECO:0000256" key="19">
    <source>
        <dbReference type="ARBA" id="ARBA00023180"/>
    </source>
</evidence>
<keyword evidence="9" id="KW-0808">Transferase</keyword>
<dbReference type="InterPro" id="IPR000719">
    <property type="entry name" value="Prot_kinase_dom"/>
</dbReference>
<evidence type="ECO:0000256" key="2">
    <source>
        <dbReference type="ARBA" id="ARBA00004479"/>
    </source>
</evidence>
<dbReference type="EC" id="2.7.11.1" evidence="4"/>
<keyword evidence="17 23" id="KW-0472">Membrane</keyword>
<dbReference type="Gene3D" id="3.80.10.10">
    <property type="entry name" value="Ribonuclease Inhibitor"/>
    <property type="match status" value="3"/>
</dbReference>
<dbReference type="GO" id="GO:0005886">
    <property type="term" value="C:plasma membrane"/>
    <property type="evidence" value="ECO:0007669"/>
    <property type="project" value="UniProtKB-SubCell"/>
</dbReference>
<dbReference type="PANTHER" id="PTHR27008:SF497">
    <property type="entry name" value="OS11G0695000 PROTEIN"/>
    <property type="match status" value="1"/>
</dbReference>
<dbReference type="SMART" id="SM00369">
    <property type="entry name" value="LRR_TYP"/>
    <property type="match status" value="8"/>
</dbReference>
<evidence type="ECO:0000256" key="1">
    <source>
        <dbReference type="ARBA" id="ARBA00004162"/>
    </source>
</evidence>
<dbReference type="SMART" id="SM00220">
    <property type="entry name" value="S_TKc"/>
    <property type="match status" value="1"/>
</dbReference>
<evidence type="ECO:0000256" key="9">
    <source>
        <dbReference type="ARBA" id="ARBA00022679"/>
    </source>
</evidence>
<dbReference type="FunFam" id="3.80.10.10:FF:000095">
    <property type="entry name" value="LRR receptor-like serine/threonine-protein kinase GSO1"/>
    <property type="match status" value="1"/>
</dbReference>
<organism evidence="26 27">
    <name type="scientific">Camellia sinensis var. sinensis</name>
    <name type="common">China tea</name>
    <dbReference type="NCBI Taxonomy" id="542762"/>
    <lineage>
        <taxon>Eukaryota</taxon>
        <taxon>Viridiplantae</taxon>
        <taxon>Streptophyta</taxon>
        <taxon>Embryophyta</taxon>
        <taxon>Tracheophyta</taxon>
        <taxon>Spermatophyta</taxon>
        <taxon>Magnoliopsida</taxon>
        <taxon>eudicotyledons</taxon>
        <taxon>Gunneridae</taxon>
        <taxon>Pentapetalae</taxon>
        <taxon>asterids</taxon>
        <taxon>Ericales</taxon>
        <taxon>Theaceae</taxon>
        <taxon>Camellia</taxon>
    </lineage>
</organism>
<feature type="binding site" evidence="22">
    <location>
        <position position="688"/>
    </location>
    <ligand>
        <name>ATP</name>
        <dbReference type="ChEBI" id="CHEBI:30616"/>
    </ligand>
</feature>
<evidence type="ECO:0000256" key="18">
    <source>
        <dbReference type="ARBA" id="ARBA00023170"/>
    </source>
</evidence>
<evidence type="ECO:0000256" key="10">
    <source>
        <dbReference type="ARBA" id="ARBA00022692"/>
    </source>
</evidence>
<dbReference type="GO" id="GO:0004674">
    <property type="term" value="F:protein serine/threonine kinase activity"/>
    <property type="evidence" value="ECO:0007669"/>
    <property type="project" value="UniProtKB-KW"/>
</dbReference>
<dbReference type="FunFam" id="3.30.200.20:FF:000661">
    <property type="entry name" value="Serine-threonine protein kinase plant-type"/>
    <property type="match status" value="1"/>
</dbReference>
<evidence type="ECO:0000256" key="24">
    <source>
        <dbReference type="SAM" id="SignalP"/>
    </source>
</evidence>
<evidence type="ECO:0000256" key="21">
    <source>
        <dbReference type="ARBA" id="ARBA00048679"/>
    </source>
</evidence>
<dbReference type="InterPro" id="IPR017441">
    <property type="entry name" value="Protein_kinase_ATP_BS"/>
</dbReference>
<keyword evidence="7" id="KW-0597">Phosphoprotein</keyword>
<dbReference type="STRING" id="542762.A0A4V3WKW4"/>
<evidence type="ECO:0000256" key="3">
    <source>
        <dbReference type="ARBA" id="ARBA00008684"/>
    </source>
</evidence>
<dbReference type="GO" id="GO:0006952">
    <property type="term" value="P:defense response"/>
    <property type="evidence" value="ECO:0007669"/>
    <property type="project" value="UniProtKB-ARBA"/>
</dbReference>
<keyword evidence="5" id="KW-1003">Cell membrane</keyword>
<dbReference type="Pfam" id="PF23598">
    <property type="entry name" value="LRR_14"/>
    <property type="match status" value="1"/>
</dbReference>
<evidence type="ECO:0000256" key="23">
    <source>
        <dbReference type="SAM" id="Phobius"/>
    </source>
</evidence>
<evidence type="ECO:0000256" key="4">
    <source>
        <dbReference type="ARBA" id="ARBA00012513"/>
    </source>
</evidence>
<comment type="caution">
    <text evidence="26">The sequence shown here is derived from an EMBL/GenBank/DDBJ whole genome shotgun (WGS) entry which is preliminary data.</text>
</comment>
<dbReference type="Pfam" id="PF08263">
    <property type="entry name" value="LRRNT_2"/>
    <property type="match status" value="1"/>
</dbReference>
<dbReference type="InterPro" id="IPR055414">
    <property type="entry name" value="LRR_R13L4/SHOC2-like"/>
</dbReference>
<evidence type="ECO:0000256" key="7">
    <source>
        <dbReference type="ARBA" id="ARBA00022553"/>
    </source>
</evidence>
<comment type="catalytic activity">
    <reaction evidence="21">
        <text>L-seryl-[protein] + ATP = O-phospho-L-seryl-[protein] + ADP + H(+)</text>
        <dbReference type="Rhea" id="RHEA:17989"/>
        <dbReference type="Rhea" id="RHEA-COMP:9863"/>
        <dbReference type="Rhea" id="RHEA-COMP:11604"/>
        <dbReference type="ChEBI" id="CHEBI:15378"/>
        <dbReference type="ChEBI" id="CHEBI:29999"/>
        <dbReference type="ChEBI" id="CHEBI:30616"/>
        <dbReference type="ChEBI" id="CHEBI:83421"/>
        <dbReference type="ChEBI" id="CHEBI:456216"/>
        <dbReference type="EC" id="2.7.11.1"/>
    </reaction>
</comment>
<feature type="domain" description="Protein kinase" evidence="25">
    <location>
        <begin position="660"/>
        <end position="941"/>
    </location>
</feature>
<dbReference type="InterPro" id="IPR008271">
    <property type="entry name" value="Ser/Thr_kinase_AS"/>
</dbReference>
<dbReference type="Pfam" id="PF00560">
    <property type="entry name" value="LRR_1"/>
    <property type="match status" value="5"/>
</dbReference>
<evidence type="ECO:0000256" key="12">
    <source>
        <dbReference type="ARBA" id="ARBA00022737"/>
    </source>
</evidence>
<comment type="catalytic activity">
    <reaction evidence="20">
        <text>L-threonyl-[protein] + ATP = O-phospho-L-threonyl-[protein] + ADP + H(+)</text>
        <dbReference type="Rhea" id="RHEA:46608"/>
        <dbReference type="Rhea" id="RHEA-COMP:11060"/>
        <dbReference type="Rhea" id="RHEA-COMP:11605"/>
        <dbReference type="ChEBI" id="CHEBI:15378"/>
        <dbReference type="ChEBI" id="CHEBI:30013"/>
        <dbReference type="ChEBI" id="CHEBI:30616"/>
        <dbReference type="ChEBI" id="CHEBI:61977"/>
        <dbReference type="ChEBI" id="CHEBI:456216"/>
        <dbReference type="EC" id="2.7.11.1"/>
    </reaction>
</comment>
<evidence type="ECO:0000256" key="15">
    <source>
        <dbReference type="ARBA" id="ARBA00022840"/>
    </source>
</evidence>
<keyword evidence="8" id="KW-0433">Leucine-rich repeat</keyword>
<evidence type="ECO:0000256" key="16">
    <source>
        <dbReference type="ARBA" id="ARBA00022989"/>
    </source>
</evidence>
<protein>
    <recommendedName>
        <fullName evidence="4">non-specific serine/threonine protein kinase</fullName>
        <ecNumber evidence="4">2.7.11.1</ecNumber>
    </recommendedName>
</protein>
<comment type="similarity">
    <text evidence="3">Belongs to the protein kinase superfamily. Ser/Thr protein kinase family.</text>
</comment>
<evidence type="ECO:0000256" key="22">
    <source>
        <dbReference type="PROSITE-ProRule" id="PRU10141"/>
    </source>
</evidence>
<keyword evidence="19" id="KW-0325">Glycoprotein</keyword>
<feature type="signal peptide" evidence="24">
    <location>
        <begin position="1"/>
        <end position="25"/>
    </location>
</feature>
<dbReference type="FunFam" id="3.80.10.10:FF:000101">
    <property type="entry name" value="LRR receptor-like serine/threonine-protein kinase ERECTA"/>
    <property type="match status" value="1"/>
</dbReference>
<evidence type="ECO:0000259" key="25">
    <source>
        <dbReference type="PROSITE" id="PS50011"/>
    </source>
</evidence>
<evidence type="ECO:0000256" key="5">
    <source>
        <dbReference type="ARBA" id="ARBA00022475"/>
    </source>
</evidence>
<dbReference type="SUPFAM" id="SSF52058">
    <property type="entry name" value="L domain-like"/>
    <property type="match status" value="2"/>
</dbReference>
<dbReference type="InterPro" id="IPR032675">
    <property type="entry name" value="LRR_dom_sf"/>
</dbReference>
<keyword evidence="12" id="KW-0677">Repeat</keyword>
<dbReference type="PROSITE" id="PS00107">
    <property type="entry name" value="PROTEIN_KINASE_ATP"/>
    <property type="match status" value="1"/>
</dbReference>
<dbReference type="Pfam" id="PF00069">
    <property type="entry name" value="Pkinase"/>
    <property type="match status" value="1"/>
</dbReference>
<dbReference type="Gene3D" id="1.10.510.10">
    <property type="entry name" value="Transferase(Phosphotransferase) domain 1"/>
    <property type="match status" value="1"/>
</dbReference>
<evidence type="ECO:0000256" key="17">
    <source>
        <dbReference type="ARBA" id="ARBA00023136"/>
    </source>
</evidence>
<keyword evidence="10 23" id="KW-0812">Transmembrane</keyword>
<dbReference type="InterPro" id="IPR051809">
    <property type="entry name" value="Plant_receptor-like_S/T_kinase"/>
</dbReference>
<evidence type="ECO:0000256" key="6">
    <source>
        <dbReference type="ARBA" id="ARBA00022527"/>
    </source>
</evidence>
<reference evidence="26 27" key="1">
    <citation type="journal article" date="2018" name="Proc. Natl. Acad. Sci. U.S.A.">
        <title>Draft genome sequence of Camellia sinensis var. sinensis provides insights into the evolution of the tea genome and tea quality.</title>
        <authorList>
            <person name="Wei C."/>
            <person name="Yang H."/>
            <person name="Wang S."/>
            <person name="Zhao J."/>
            <person name="Liu C."/>
            <person name="Gao L."/>
            <person name="Xia E."/>
            <person name="Lu Y."/>
            <person name="Tai Y."/>
            <person name="She G."/>
            <person name="Sun J."/>
            <person name="Cao H."/>
            <person name="Tong W."/>
            <person name="Gao Q."/>
            <person name="Li Y."/>
            <person name="Deng W."/>
            <person name="Jiang X."/>
            <person name="Wang W."/>
            <person name="Chen Q."/>
            <person name="Zhang S."/>
            <person name="Li H."/>
            <person name="Wu J."/>
            <person name="Wang P."/>
            <person name="Li P."/>
            <person name="Shi C."/>
            <person name="Zheng F."/>
            <person name="Jian J."/>
            <person name="Huang B."/>
            <person name="Shan D."/>
            <person name="Shi M."/>
            <person name="Fang C."/>
            <person name="Yue Y."/>
            <person name="Li F."/>
            <person name="Li D."/>
            <person name="Wei S."/>
            <person name="Han B."/>
            <person name="Jiang C."/>
            <person name="Yin Y."/>
            <person name="Xia T."/>
            <person name="Zhang Z."/>
            <person name="Bennetzen J.L."/>
            <person name="Zhao S."/>
            <person name="Wan X."/>
        </authorList>
    </citation>
    <scope>NUCLEOTIDE SEQUENCE [LARGE SCALE GENOMIC DNA]</scope>
    <source>
        <strain evidence="27">cv. Shuchazao</strain>
        <tissue evidence="26">Leaf</tissue>
    </source>
</reference>
<dbReference type="SUPFAM" id="SSF56112">
    <property type="entry name" value="Protein kinase-like (PK-like)"/>
    <property type="match status" value="1"/>
</dbReference>
<dbReference type="PROSITE" id="PS00108">
    <property type="entry name" value="PROTEIN_KINASE_ST"/>
    <property type="match status" value="1"/>
</dbReference>
<dbReference type="InterPro" id="IPR001611">
    <property type="entry name" value="Leu-rich_rpt"/>
</dbReference>
<keyword evidence="6" id="KW-0723">Serine/threonine-protein kinase</keyword>
<proteinExistence type="inferred from homology"/>
<dbReference type="GO" id="GO:0005524">
    <property type="term" value="F:ATP binding"/>
    <property type="evidence" value="ECO:0007669"/>
    <property type="project" value="UniProtKB-UniRule"/>
</dbReference>
<feature type="chain" id="PRO_5020761333" description="non-specific serine/threonine protein kinase" evidence="24">
    <location>
        <begin position="26"/>
        <end position="946"/>
    </location>
</feature>
<dbReference type="InterPro" id="IPR013210">
    <property type="entry name" value="LRR_N_plant-typ"/>
</dbReference>
<dbReference type="InterPro" id="IPR003591">
    <property type="entry name" value="Leu-rich_rpt_typical-subtyp"/>
</dbReference>
<evidence type="ECO:0000256" key="20">
    <source>
        <dbReference type="ARBA" id="ARBA00047899"/>
    </source>
</evidence>
<keyword evidence="13 22" id="KW-0547">Nucleotide-binding</keyword>
<dbReference type="FunFam" id="1.10.510.10:FF:000358">
    <property type="entry name" value="Putative leucine-rich repeat receptor-like serine/threonine-protein kinase"/>
    <property type="match status" value="1"/>
</dbReference>
<dbReference type="GO" id="GO:0051707">
    <property type="term" value="P:response to other organism"/>
    <property type="evidence" value="ECO:0007669"/>
    <property type="project" value="UniProtKB-ARBA"/>
</dbReference>
<dbReference type="PROSITE" id="PS50011">
    <property type="entry name" value="PROTEIN_KINASE_DOM"/>
    <property type="match status" value="1"/>
</dbReference>
<evidence type="ECO:0000313" key="26">
    <source>
        <dbReference type="EMBL" id="THG02357.1"/>
    </source>
</evidence>
<gene>
    <name evidence="26" type="ORF">TEA_010923</name>
</gene>
<keyword evidence="27" id="KW-1185">Reference proteome</keyword>
<evidence type="ECO:0000313" key="27">
    <source>
        <dbReference type="Proteomes" id="UP000306102"/>
    </source>
</evidence>
<evidence type="ECO:0000256" key="11">
    <source>
        <dbReference type="ARBA" id="ARBA00022729"/>
    </source>
</evidence>
<dbReference type="EMBL" id="SDRB02011209">
    <property type="protein sequence ID" value="THG02357.1"/>
    <property type="molecule type" value="Genomic_DNA"/>
</dbReference>
<evidence type="ECO:0000256" key="13">
    <source>
        <dbReference type="ARBA" id="ARBA00022741"/>
    </source>
</evidence>
<keyword evidence="11 24" id="KW-0732">Signal</keyword>
<feature type="transmembrane region" description="Helical" evidence="23">
    <location>
        <begin position="602"/>
        <end position="623"/>
    </location>
</feature>
<dbReference type="Proteomes" id="UP000306102">
    <property type="component" value="Unassembled WGS sequence"/>
</dbReference>
<dbReference type="AlphaFoldDB" id="A0A4V3WKW4"/>
<evidence type="ECO:0000256" key="14">
    <source>
        <dbReference type="ARBA" id="ARBA00022777"/>
    </source>
</evidence>
<dbReference type="PANTHER" id="PTHR27008">
    <property type="entry name" value="OS04G0122200 PROTEIN"/>
    <property type="match status" value="1"/>
</dbReference>
<keyword evidence="14" id="KW-0418">Kinase</keyword>
<keyword evidence="18" id="KW-0675">Receptor</keyword>
<comment type="subcellular location">
    <subcellularLocation>
        <location evidence="1">Cell membrane</location>
        <topology evidence="1">Single-pass membrane protein</topology>
    </subcellularLocation>
    <subcellularLocation>
        <location evidence="2">Membrane</location>
        <topology evidence="2">Single-pass type I membrane protein</topology>
    </subcellularLocation>
</comment>
<evidence type="ECO:0000256" key="8">
    <source>
        <dbReference type="ARBA" id="ARBA00022614"/>
    </source>
</evidence>
<dbReference type="InterPro" id="IPR011009">
    <property type="entry name" value="Kinase-like_dom_sf"/>
</dbReference>
<dbReference type="Gene3D" id="3.30.200.20">
    <property type="entry name" value="Phosphorylase Kinase, domain 1"/>
    <property type="match status" value="1"/>
</dbReference>
<sequence length="946" mass="105314">MKRLYIASLLGALVVHSCMLELAICASNYTDQLALLAFKSSINFDPNNVLSNWTKETNFCDWVGILCSRRRQRVTSLRLRNTGLRGTISPHVRNLSFLQVLDIRNNSFHGHLTVEFERLRRLRKLIVQHNMLEGSIPVELHRCQNLQVISLEGNNFSGNIPKDLGTLPFLRILYLGRNNLQGTIPPFFGNTTSLKEFGVESNNIYGNIPIELSLLPNLSGLYCQYNHLTGSIPRAIFNKSSLILISLNMNAFSGNLPTTTGLWLPNLEILGLTDNLLVGEIPSYLSNSTKLTWLLLPRNLFTGPIPKSLGNLNLIERLKLEGNQLTTEPGMLDVSECQLMGQIPKEIGSLRNLNELLLAGSNLNGNIPSTIGGIERLQRLHLSANNFHGSIPSEICLLRNLGEIYLQENKLSGSIPSCITKLSSLQVMDISSNKLTLIPSSLWNLENLRLLNLSFNSLNGSLDPHKALEVLESMDLSWNQISGNIPRIIGSFQRLASLNLSRNSFSGPIPNSIGNLVALDFLDLSLNNLSGPIPKSLDALSHLKFLNLSCNKLLGEIPSKGPFTNLTALSFIGNEELCGDPILQVQPCPNQSSQRLRAKDVVLRYIVPAIALLVIFSSLLWIVKRHHRKNVRSQHSNDLLATIKHKKISYQELQRATTNFCEANLLGVGSYGSVYKGILSDGTIVAIKILNLQVEGAFRSFDTECEVLRTMRHRNLVRVITTCSNPELRALVLQYMSNGSLDKWLYSNNYCLNLFQRVSIMIYVALALEYLHDGQSEPVVHCDLKPSNVLLDEDIIAHVADFSIAKILAENKTAAQTNTLGTLGYIAPECGFEGRVSTSGDIYSYGIMLLETFTRKKPTDEMFTEEMSLRQWVSTLLPDEVMEVVDSGLLRTQNAGDMVATQSNLIAILELGLECCRELVAERIQIKEVLGKLNKIKRQLLQKQSV</sequence>
<keyword evidence="16 23" id="KW-1133">Transmembrane helix</keyword>
<accession>A0A4V3WKW4</accession>
<keyword evidence="15 22" id="KW-0067">ATP-binding</keyword>